<reference evidence="7 8" key="1">
    <citation type="submission" date="2019-04" db="EMBL/GenBank/DDBJ databases">
        <title>Isolation and culture of sulfate reducing bacteria from the cold seep of the South China Sea.</title>
        <authorList>
            <person name="Sun C."/>
            <person name="Liu R."/>
        </authorList>
    </citation>
    <scope>NUCLEOTIDE SEQUENCE [LARGE SCALE GENOMIC DNA]</scope>
    <source>
        <strain evidence="7 8">CS1</strain>
    </source>
</reference>
<keyword evidence="5" id="KW-0411">Iron-sulfur</keyword>
<accession>A0ABX6NF64</accession>
<evidence type="ECO:0000313" key="7">
    <source>
        <dbReference type="EMBL" id="QJT08427.1"/>
    </source>
</evidence>
<dbReference type="Pfam" id="PF04055">
    <property type="entry name" value="Radical_SAM"/>
    <property type="match status" value="1"/>
</dbReference>
<gene>
    <name evidence="7" type="ORF">E8L03_05575</name>
</gene>
<dbReference type="Proteomes" id="UP000503251">
    <property type="component" value="Chromosome"/>
</dbReference>
<dbReference type="SFLD" id="SFLDS00029">
    <property type="entry name" value="Radical_SAM"/>
    <property type="match status" value="1"/>
</dbReference>
<dbReference type="PANTHER" id="PTHR11228:SF34">
    <property type="entry name" value="TUNGSTEN-CONTAINING ALDEHYDE FERREDOXIN OXIDOREDUCTASE COFACTOR MODIFYING PROTEIN"/>
    <property type="match status" value="1"/>
</dbReference>
<protein>
    <submittedName>
        <fullName evidence="7">Radical SAM protein</fullName>
    </submittedName>
</protein>
<keyword evidence="8" id="KW-1185">Reference proteome</keyword>
<evidence type="ECO:0000256" key="3">
    <source>
        <dbReference type="ARBA" id="ARBA00022723"/>
    </source>
</evidence>
<keyword evidence="3" id="KW-0479">Metal-binding</keyword>
<proteinExistence type="predicted"/>
<dbReference type="PROSITE" id="PS51257">
    <property type="entry name" value="PROKAR_LIPOPROTEIN"/>
    <property type="match status" value="1"/>
</dbReference>
<evidence type="ECO:0000256" key="5">
    <source>
        <dbReference type="ARBA" id="ARBA00023014"/>
    </source>
</evidence>
<keyword evidence="4" id="KW-0408">Iron</keyword>
<dbReference type="PANTHER" id="PTHR11228">
    <property type="entry name" value="RADICAL SAM DOMAIN PROTEIN"/>
    <property type="match status" value="1"/>
</dbReference>
<dbReference type="InterPro" id="IPR013785">
    <property type="entry name" value="Aldolase_TIM"/>
</dbReference>
<organism evidence="7 8">
    <name type="scientific">Oceanidesulfovibrio marinus</name>
    <dbReference type="NCBI Taxonomy" id="370038"/>
    <lineage>
        <taxon>Bacteria</taxon>
        <taxon>Pseudomonadati</taxon>
        <taxon>Thermodesulfobacteriota</taxon>
        <taxon>Desulfovibrionia</taxon>
        <taxon>Desulfovibrionales</taxon>
        <taxon>Desulfovibrionaceae</taxon>
        <taxon>Oceanidesulfovibrio</taxon>
    </lineage>
</organism>
<keyword evidence="2" id="KW-0949">S-adenosyl-L-methionine</keyword>
<evidence type="ECO:0000256" key="1">
    <source>
        <dbReference type="ARBA" id="ARBA00001966"/>
    </source>
</evidence>
<dbReference type="InterPro" id="IPR007197">
    <property type="entry name" value="rSAM"/>
</dbReference>
<sequence length="315" mass="34462">MRGPTACKVTAQARRRFVVTGIHILLTYACTHECDHCFLYCSPRAKGVMTAAQVRAVLDEAEKIGTVEWIFFEGGEPSLYYPLLLEGVRQARNRGFQVGIVSNAFGAVSDEDAELWLKPLAELGVSSLSLSDDAFHYGEERSPARRALEAAQRLGIPVSTIAIEKPFVEAAPGQGQDKGAPVIGGGAMFKGRAADTLTEDLPRRPYQEFTACTHEELVKPKRLHVDPFGHVHICQGVSMGNMWERPLSDLVAEYEAGAHPICGPLVEGGPALLAERYGVELDGCVDECHCCFLARRALLDSFPEHLAPRQVYGRE</sequence>
<dbReference type="CDD" id="cd01335">
    <property type="entry name" value="Radical_SAM"/>
    <property type="match status" value="1"/>
</dbReference>
<dbReference type="Gene3D" id="3.20.20.70">
    <property type="entry name" value="Aldolase class I"/>
    <property type="match status" value="1"/>
</dbReference>
<dbReference type="InterPro" id="IPR058240">
    <property type="entry name" value="rSAM_sf"/>
</dbReference>
<dbReference type="InterPro" id="IPR050377">
    <property type="entry name" value="Radical_SAM_PqqE_MftC-like"/>
</dbReference>
<evidence type="ECO:0000313" key="8">
    <source>
        <dbReference type="Proteomes" id="UP000503251"/>
    </source>
</evidence>
<comment type="cofactor">
    <cofactor evidence="1">
        <name>[4Fe-4S] cluster</name>
        <dbReference type="ChEBI" id="CHEBI:49883"/>
    </cofactor>
</comment>
<dbReference type="EMBL" id="CP039543">
    <property type="protein sequence ID" value="QJT08427.1"/>
    <property type="molecule type" value="Genomic_DNA"/>
</dbReference>
<name>A0ABX6NF64_9BACT</name>
<dbReference type="SUPFAM" id="SSF102114">
    <property type="entry name" value="Radical SAM enzymes"/>
    <property type="match status" value="1"/>
</dbReference>
<evidence type="ECO:0000256" key="2">
    <source>
        <dbReference type="ARBA" id="ARBA00022691"/>
    </source>
</evidence>
<evidence type="ECO:0000256" key="4">
    <source>
        <dbReference type="ARBA" id="ARBA00023004"/>
    </source>
</evidence>
<evidence type="ECO:0000259" key="6">
    <source>
        <dbReference type="Pfam" id="PF04055"/>
    </source>
</evidence>
<feature type="domain" description="Radical SAM core" evidence="6">
    <location>
        <begin position="25"/>
        <end position="161"/>
    </location>
</feature>